<feature type="region of interest" description="Disordered" evidence="12">
    <location>
        <begin position="206"/>
        <end position="236"/>
    </location>
</feature>
<comment type="similarity">
    <text evidence="2">Belongs to the syntaxin family.</text>
</comment>
<dbReference type="PANTHER" id="PTHR12791">
    <property type="entry name" value="GOLGI SNARE BET1-RELATED"/>
    <property type="match status" value="1"/>
</dbReference>
<name>A0AA37NTF4_9PEZI</name>
<evidence type="ECO:0000256" key="9">
    <source>
        <dbReference type="ARBA" id="ARBA00023136"/>
    </source>
</evidence>
<dbReference type="EMBL" id="BQXU01000002">
    <property type="protein sequence ID" value="GKT40822.1"/>
    <property type="molecule type" value="Genomic_DNA"/>
</dbReference>
<dbReference type="Proteomes" id="UP001055115">
    <property type="component" value="Unassembled WGS sequence"/>
</dbReference>
<feature type="coiled-coil region" evidence="11">
    <location>
        <begin position="143"/>
        <end position="170"/>
    </location>
</feature>
<accession>A0AA37NTF4</accession>
<evidence type="ECO:0000256" key="10">
    <source>
        <dbReference type="ARBA" id="ARBA00073343"/>
    </source>
</evidence>
<evidence type="ECO:0000256" key="11">
    <source>
        <dbReference type="SAM" id="Coils"/>
    </source>
</evidence>
<evidence type="ECO:0000256" key="2">
    <source>
        <dbReference type="ARBA" id="ARBA00009063"/>
    </source>
</evidence>
<reference evidence="15 16" key="1">
    <citation type="submission" date="2022-03" db="EMBL/GenBank/DDBJ databases">
        <title>Genome data of Colletotrichum spp.</title>
        <authorList>
            <person name="Utami Y.D."/>
            <person name="Hiruma K."/>
        </authorList>
    </citation>
    <scope>NUCLEOTIDE SEQUENCE [LARGE SCALE GENOMIC DNA]</scope>
    <source>
        <strain evidence="15 16">MAFF 239500</strain>
    </source>
</reference>
<dbReference type="SUPFAM" id="SSF47661">
    <property type="entry name" value="t-snare proteins"/>
    <property type="match status" value="1"/>
</dbReference>
<dbReference type="PROSITE" id="PS50192">
    <property type="entry name" value="T_SNARE"/>
    <property type="match status" value="1"/>
</dbReference>
<evidence type="ECO:0000256" key="12">
    <source>
        <dbReference type="SAM" id="MobiDB-lite"/>
    </source>
</evidence>
<evidence type="ECO:0000313" key="16">
    <source>
        <dbReference type="Proteomes" id="UP001055115"/>
    </source>
</evidence>
<dbReference type="InterPro" id="IPR010989">
    <property type="entry name" value="SNARE"/>
</dbReference>
<dbReference type="SUPFAM" id="SSF58038">
    <property type="entry name" value="SNARE fusion complex"/>
    <property type="match status" value="1"/>
</dbReference>
<keyword evidence="3" id="KW-0813">Transport</keyword>
<keyword evidence="4 13" id="KW-0812">Transmembrane</keyword>
<evidence type="ECO:0000256" key="8">
    <source>
        <dbReference type="ARBA" id="ARBA00023054"/>
    </source>
</evidence>
<keyword evidence="16" id="KW-1185">Reference proteome</keyword>
<evidence type="ECO:0000256" key="6">
    <source>
        <dbReference type="ARBA" id="ARBA00022989"/>
    </source>
</evidence>
<dbReference type="GeneID" id="73321805"/>
<feature type="domain" description="T-SNARE coiled-coil homology" evidence="14">
    <location>
        <begin position="254"/>
        <end position="316"/>
    </location>
</feature>
<comment type="caution">
    <text evidence="15">The sequence shown here is derived from an EMBL/GenBank/DDBJ whole genome shotgun (WGS) entry which is preliminary data.</text>
</comment>
<dbReference type="InterPro" id="IPR048036">
    <property type="entry name" value="Tlg1p-like_N"/>
</dbReference>
<gene>
    <name evidence="15" type="ORF">ColSpa_01003</name>
</gene>
<dbReference type="GO" id="GO:0048193">
    <property type="term" value="P:Golgi vesicle transport"/>
    <property type="evidence" value="ECO:0007669"/>
    <property type="project" value="InterPro"/>
</dbReference>
<keyword evidence="7" id="KW-0333">Golgi apparatus</keyword>
<feature type="transmembrane region" description="Helical" evidence="13">
    <location>
        <begin position="324"/>
        <end position="345"/>
    </location>
</feature>
<keyword evidence="9 13" id="KW-0472">Membrane</keyword>
<proteinExistence type="inferred from homology"/>
<dbReference type="RefSeq" id="XP_049123172.1">
    <property type="nucleotide sequence ID" value="XM_049267215.1"/>
</dbReference>
<dbReference type="FunFam" id="1.20.5.110:FF:000006">
    <property type="entry name" value="Syntaxin 6"/>
    <property type="match status" value="1"/>
</dbReference>
<evidence type="ECO:0000256" key="1">
    <source>
        <dbReference type="ARBA" id="ARBA00004409"/>
    </source>
</evidence>
<dbReference type="InterPro" id="IPR015260">
    <property type="entry name" value="Syntaxin-6/10/61_N"/>
</dbReference>
<keyword evidence="6 13" id="KW-1133">Transmembrane helix</keyword>
<evidence type="ECO:0000313" key="15">
    <source>
        <dbReference type="EMBL" id="GKT40822.1"/>
    </source>
</evidence>
<dbReference type="Pfam" id="PF09177">
    <property type="entry name" value="STX6_10_61_N"/>
    <property type="match status" value="1"/>
</dbReference>
<dbReference type="SMART" id="SM00397">
    <property type="entry name" value="t_SNARE"/>
    <property type="match status" value="1"/>
</dbReference>
<evidence type="ECO:0000256" key="4">
    <source>
        <dbReference type="ARBA" id="ARBA00022692"/>
    </source>
</evidence>
<dbReference type="GO" id="GO:0015031">
    <property type="term" value="P:protein transport"/>
    <property type="evidence" value="ECO:0007669"/>
    <property type="project" value="UniProtKB-KW"/>
</dbReference>
<dbReference type="InterPro" id="IPR000727">
    <property type="entry name" value="T_SNARE_dom"/>
</dbReference>
<dbReference type="FunFam" id="1.20.58.90:FF:000012">
    <property type="entry name" value="SNARE domain protein"/>
    <property type="match status" value="1"/>
</dbReference>
<comment type="subcellular location">
    <subcellularLocation>
        <location evidence="1">Golgi apparatus membrane</location>
        <topology evidence="1">Single-pass type IV membrane protein</topology>
    </subcellularLocation>
</comment>
<evidence type="ECO:0000256" key="7">
    <source>
        <dbReference type="ARBA" id="ARBA00023034"/>
    </source>
</evidence>
<keyword evidence="8 11" id="KW-0175">Coiled coil</keyword>
<dbReference type="Gene3D" id="1.20.5.110">
    <property type="match status" value="1"/>
</dbReference>
<dbReference type="AlphaFoldDB" id="A0AA37NTF4"/>
<dbReference type="CDD" id="cd15851">
    <property type="entry name" value="SNARE_Syntaxin6"/>
    <property type="match status" value="1"/>
</dbReference>
<evidence type="ECO:0000259" key="14">
    <source>
        <dbReference type="PROSITE" id="PS50192"/>
    </source>
</evidence>
<dbReference type="CDD" id="cd21444">
    <property type="entry name" value="SNARE_NTD_Tlg1p-like"/>
    <property type="match status" value="1"/>
</dbReference>
<dbReference type="Gene3D" id="1.20.58.90">
    <property type="match status" value="1"/>
</dbReference>
<feature type="compositionally biased region" description="Low complexity" evidence="12">
    <location>
        <begin position="208"/>
        <end position="219"/>
    </location>
</feature>
<protein>
    <recommendedName>
        <fullName evidence="10">t-SNARE affecting a late Golgi compartment protein 1</fullName>
    </recommendedName>
</protein>
<organism evidence="15 16">
    <name type="scientific">Colletotrichum spaethianum</name>
    <dbReference type="NCBI Taxonomy" id="700344"/>
    <lineage>
        <taxon>Eukaryota</taxon>
        <taxon>Fungi</taxon>
        <taxon>Dikarya</taxon>
        <taxon>Ascomycota</taxon>
        <taxon>Pezizomycotina</taxon>
        <taxon>Sordariomycetes</taxon>
        <taxon>Hypocreomycetidae</taxon>
        <taxon>Glomerellales</taxon>
        <taxon>Glomerellaceae</taxon>
        <taxon>Colletotrichum</taxon>
        <taxon>Colletotrichum spaethianum species complex</taxon>
    </lineage>
</organism>
<evidence type="ECO:0000256" key="3">
    <source>
        <dbReference type="ARBA" id="ARBA00022448"/>
    </source>
</evidence>
<keyword evidence="5" id="KW-0653">Protein transport</keyword>
<evidence type="ECO:0000256" key="13">
    <source>
        <dbReference type="SAM" id="Phobius"/>
    </source>
</evidence>
<dbReference type="GO" id="GO:0000139">
    <property type="term" value="C:Golgi membrane"/>
    <property type="evidence" value="ECO:0007669"/>
    <property type="project" value="UniProtKB-SubCell"/>
</dbReference>
<evidence type="ECO:0000256" key="5">
    <source>
        <dbReference type="ARBA" id="ARBA00022927"/>
    </source>
</evidence>
<sequence length="346" mass="38217">MTLKCSHTDVLTRELQTGISEQLVPHPNSPKLRSPGTCAIAQKASETRAAAANQCVHGCAFPYPHRQDDVLRKRGGSLPPSPTVGIPFLQRPRQRHLEERDADDDRHRDVLAQLDSTRPLFTSYLRIRSLSTSPTSPELASARSDLESALESLAEDLADLVESVKAVESDPSAFGLSASEITRRKRLVQDVGGEVEDMREELAKKLGDAASSSKGKSGANSDLPDPSSFAIADGDDRDRGGEDYAAEFEQQQQLEMMREQDTHLDGVFRTVGNLRRQADDMGRELEEQREMLEVVDSVADRVGGRLQTGVQKLQYVMRRNEDRLSSCCIAVLIFVLIVLLVLLLIL</sequence>